<protein>
    <submittedName>
        <fullName evidence="2">Uncharacterized protein</fullName>
    </submittedName>
</protein>
<evidence type="ECO:0000256" key="1">
    <source>
        <dbReference type="SAM" id="MobiDB-lite"/>
    </source>
</evidence>
<feature type="compositionally biased region" description="Basic and acidic residues" evidence="1">
    <location>
        <begin position="144"/>
        <end position="154"/>
    </location>
</feature>
<dbReference type="AlphaFoldDB" id="A0A6J4IN09"/>
<evidence type="ECO:0000313" key="2">
    <source>
        <dbReference type="EMBL" id="CAA9254668.1"/>
    </source>
</evidence>
<accession>A0A6J4IN09</accession>
<feature type="compositionally biased region" description="Basic and acidic residues" evidence="1">
    <location>
        <begin position="173"/>
        <end position="186"/>
    </location>
</feature>
<gene>
    <name evidence="2" type="ORF">AVDCRST_MAG83-2381</name>
</gene>
<sequence>GDPRTVLRRARCDLRRSDRPAYCRTRVRAADRAVPRADPWPPRGGPSRQYLRCRLLGHHRGAGVARHRLEHVPLARRPVPPRIHPRFLFRRRCASGAPRGDGRRRRASCAHHLPGAAALGGRRHRKSAEGPCGLRRGTHQLDGGGRRPGGERLRGPFAVAPTALRGDPAAVLRGDRTRDARDETPPRPHPGAGPRGLDVGRDRARHPLRHLHGGEAGAFRQGRPRAFRRRRHRLHRCRAGHRQGHRGPSRL</sequence>
<dbReference type="EMBL" id="CADCTE010000132">
    <property type="protein sequence ID" value="CAA9254668.1"/>
    <property type="molecule type" value="Genomic_DNA"/>
</dbReference>
<organism evidence="2">
    <name type="scientific">uncultured Arthrobacter sp</name>
    <dbReference type="NCBI Taxonomy" id="114050"/>
    <lineage>
        <taxon>Bacteria</taxon>
        <taxon>Bacillati</taxon>
        <taxon>Actinomycetota</taxon>
        <taxon>Actinomycetes</taxon>
        <taxon>Micrococcales</taxon>
        <taxon>Micrococcaceae</taxon>
        <taxon>Arthrobacter</taxon>
        <taxon>environmental samples</taxon>
    </lineage>
</organism>
<feature type="non-terminal residue" evidence="2">
    <location>
        <position position="251"/>
    </location>
</feature>
<feature type="region of interest" description="Disordered" evidence="1">
    <location>
        <begin position="118"/>
        <end position="201"/>
    </location>
</feature>
<name>A0A6J4IN09_9MICC</name>
<feature type="non-terminal residue" evidence="2">
    <location>
        <position position="1"/>
    </location>
</feature>
<reference evidence="2" key="1">
    <citation type="submission" date="2020-02" db="EMBL/GenBank/DDBJ databases">
        <authorList>
            <person name="Meier V. D."/>
        </authorList>
    </citation>
    <scope>NUCLEOTIDE SEQUENCE</scope>
    <source>
        <strain evidence="2">AVDCRST_MAG83</strain>
    </source>
</reference>
<proteinExistence type="predicted"/>